<dbReference type="InterPro" id="IPR029063">
    <property type="entry name" value="SAM-dependent_MTases_sf"/>
</dbReference>
<dbReference type="CDD" id="cd02440">
    <property type="entry name" value="AdoMet_MTases"/>
    <property type="match status" value="1"/>
</dbReference>
<dbReference type="EMBL" id="UOFZ01000170">
    <property type="protein sequence ID" value="VAX14288.1"/>
    <property type="molecule type" value="Genomic_DNA"/>
</dbReference>
<dbReference type="NCBIfam" id="TIGR00095">
    <property type="entry name" value="16S rRNA (guanine(966)-N(2))-methyltransferase RsmD"/>
    <property type="match status" value="1"/>
</dbReference>
<dbReference type="PANTHER" id="PTHR43542">
    <property type="entry name" value="METHYLTRANSFERASE"/>
    <property type="match status" value="1"/>
</dbReference>
<protein>
    <submittedName>
        <fullName evidence="3">16S rRNA (Guanine(966)-N(2))-methyltransferase</fullName>
        <ecNumber evidence="3">2.1.1.171</ecNumber>
    </submittedName>
</protein>
<evidence type="ECO:0000313" key="3">
    <source>
        <dbReference type="EMBL" id="VAX14288.1"/>
    </source>
</evidence>
<dbReference type="GO" id="GO:0052913">
    <property type="term" value="F:16S rRNA (guanine(966)-N(2))-methyltransferase activity"/>
    <property type="evidence" value="ECO:0007669"/>
    <property type="project" value="UniProtKB-EC"/>
</dbReference>
<dbReference type="Pfam" id="PF03602">
    <property type="entry name" value="Cons_hypoth95"/>
    <property type="match status" value="1"/>
</dbReference>
<accession>A0A3B1BS28</accession>
<evidence type="ECO:0000256" key="1">
    <source>
        <dbReference type="ARBA" id="ARBA00022603"/>
    </source>
</evidence>
<gene>
    <name evidence="3" type="ORF">MNBD_GAMMA24-20</name>
</gene>
<dbReference type="InterPro" id="IPR004398">
    <property type="entry name" value="RNA_MeTrfase_RsmD"/>
</dbReference>
<sequence>MRRKKAINRSRASAQRNQLRIIGGDWRGRKLGFPDLPGLRPTPDRVRETLFNWLTPMIRHASCLDLFSGSGALGLEALSRGAAKVVLVDSQPPVIASLQQNIAVLQAGERVCLQQCDARQYLQSLTECFDLIFLDPPYHQNLLQPCIDSLYQQKALKPQGYLYFEANRDEALPQLPAAWAVYRQKSAGQIVYCLVRYADQG</sequence>
<dbReference type="PANTHER" id="PTHR43542:SF1">
    <property type="entry name" value="METHYLTRANSFERASE"/>
    <property type="match status" value="1"/>
</dbReference>
<keyword evidence="2 3" id="KW-0808">Transferase</keyword>
<dbReference type="EC" id="2.1.1.171" evidence="3"/>
<keyword evidence="1 3" id="KW-0489">Methyltransferase</keyword>
<dbReference type="AlphaFoldDB" id="A0A3B1BS28"/>
<organism evidence="3">
    <name type="scientific">hydrothermal vent metagenome</name>
    <dbReference type="NCBI Taxonomy" id="652676"/>
    <lineage>
        <taxon>unclassified sequences</taxon>
        <taxon>metagenomes</taxon>
        <taxon>ecological metagenomes</taxon>
    </lineage>
</organism>
<dbReference type="GO" id="GO:0003676">
    <property type="term" value="F:nucleic acid binding"/>
    <property type="evidence" value="ECO:0007669"/>
    <property type="project" value="InterPro"/>
</dbReference>
<evidence type="ECO:0000256" key="2">
    <source>
        <dbReference type="ARBA" id="ARBA00022679"/>
    </source>
</evidence>
<dbReference type="InterPro" id="IPR002052">
    <property type="entry name" value="DNA_methylase_N6_adenine_CS"/>
</dbReference>
<dbReference type="Gene3D" id="3.40.50.150">
    <property type="entry name" value="Vaccinia Virus protein VP39"/>
    <property type="match status" value="1"/>
</dbReference>
<dbReference type="PIRSF" id="PIRSF004553">
    <property type="entry name" value="CHP00095"/>
    <property type="match status" value="1"/>
</dbReference>
<proteinExistence type="predicted"/>
<dbReference type="PROSITE" id="PS00092">
    <property type="entry name" value="N6_MTASE"/>
    <property type="match status" value="1"/>
</dbReference>
<dbReference type="SUPFAM" id="SSF53335">
    <property type="entry name" value="S-adenosyl-L-methionine-dependent methyltransferases"/>
    <property type="match status" value="1"/>
</dbReference>
<name>A0A3B1BS28_9ZZZZ</name>
<reference evidence="3" key="1">
    <citation type="submission" date="2018-06" db="EMBL/GenBank/DDBJ databases">
        <authorList>
            <person name="Zhirakovskaya E."/>
        </authorList>
    </citation>
    <scope>NUCLEOTIDE SEQUENCE</scope>
</reference>